<feature type="transmembrane region" description="Helical" evidence="6">
    <location>
        <begin position="90"/>
        <end position="112"/>
    </location>
</feature>
<dbReference type="Proteomes" id="UP001524383">
    <property type="component" value="Unassembled WGS sequence"/>
</dbReference>
<dbReference type="RefSeq" id="WP_255333203.1">
    <property type="nucleotide sequence ID" value="NZ_VOTZ01000022.1"/>
</dbReference>
<feature type="transmembrane region" description="Helical" evidence="6">
    <location>
        <begin position="281"/>
        <end position="300"/>
    </location>
</feature>
<evidence type="ECO:0000259" key="7">
    <source>
        <dbReference type="Pfam" id="PF07694"/>
    </source>
</evidence>
<feature type="transmembrane region" description="Helical" evidence="6">
    <location>
        <begin position="222"/>
        <end position="243"/>
    </location>
</feature>
<sequence>MNEEVISAIAVSTHLFMTIPLAAPVFVLSSFILLAGAAISGMDGRARAVCGILREAGGIQIPAKKLYRLILLAFSVIIMAAIFIGRPEAVIKNVSVVSSILFAVIGFALIYIDNNLPREHRGSRIWLAVMAIGSGVFLLVALLEEATILAFGVPLMERLAMVLLVLFVFVRSDLASAFRKGVANKTDLLWLILIFGTLSIYGTFRGFNFEGVLLNFRDLGPILAGLIGGPIAGAAAGAIGGLYRYSLGGWTALPCAVATIVAGILGGLAGRRWLPLTPLRLAILGVAAEALHILVILPLFTIGTPFTEILDVIRATLLPMSVVTAAGLILYLVIENQYKKEIDMKDLVCWIRKEIDPELEAEKGEP</sequence>
<evidence type="ECO:0000313" key="8">
    <source>
        <dbReference type="EMBL" id="MCQ1539238.1"/>
    </source>
</evidence>
<comment type="subcellular location">
    <subcellularLocation>
        <location evidence="1">Cell membrane</location>
        <topology evidence="1">Multi-pass membrane protein</topology>
    </subcellularLocation>
</comment>
<dbReference type="Pfam" id="PF07694">
    <property type="entry name" value="5TM-5TMR_LYT"/>
    <property type="match status" value="1"/>
</dbReference>
<feature type="transmembrane region" description="Helical" evidence="6">
    <location>
        <begin position="312"/>
        <end position="334"/>
    </location>
</feature>
<keyword evidence="3 6" id="KW-0812">Transmembrane</keyword>
<evidence type="ECO:0000256" key="3">
    <source>
        <dbReference type="ARBA" id="ARBA00022692"/>
    </source>
</evidence>
<gene>
    <name evidence="8" type="ORF">FTO68_09630</name>
</gene>
<feature type="domain" description="Signal transduction histidine kinase 5TM receptor LytS transmembrane region" evidence="7">
    <location>
        <begin position="184"/>
        <end position="334"/>
    </location>
</feature>
<protein>
    <recommendedName>
        <fullName evidence="7">Signal transduction histidine kinase 5TM receptor LytS transmembrane region domain-containing protein</fullName>
    </recommendedName>
</protein>
<dbReference type="GO" id="GO:0005886">
    <property type="term" value="C:plasma membrane"/>
    <property type="evidence" value="ECO:0007669"/>
    <property type="project" value="UniProtKB-SubCell"/>
</dbReference>
<feature type="transmembrane region" description="Helical" evidence="6">
    <location>
        <begin position="250"/>
        <end position="269"/>
    </location>
</feature>
<dbReference type="Gene3D" id="1.10.1760.20">
    <property type="match status" value="1"/>
</dbReference>
<evidence type="ECO:0000256" key="5">
    <source>
        <dbReference type="ARBA" id="ARBA00023136"/>
    </source>
</evidence>
<dbReference type="EMBL" id="VOTZ01000022">
    <property type="protein sequence ID" value="MCQ1539238.1"/>
    <property type="molecule type" value="Genomic_DNA"/>
</dbReference>
<evidence type="ECO:0000256" key="6">
    <source>
        <dbReference type="SAM" id="Phobius"/>
    </source>
</evidence>
<keyword evidence="9" id="KW-1185">Reference proteome</keyword>
<dbReference type="InterPro" id="IPR011620">
    <property type="entry name" value="Sig_transdc_His_kinase_LytS_TM"/>
</dbReference>
<organism evidence="8 9">
    <name type="scientific">Methanocalculus taiwanensis</name>
    <dbReference type="NCBI Taxonomy" id="106207"/>
    <lineage>
        <taxon>Archaea</taxon>
        <taxon>Methanobacteriati</taxon>
        <taxon>Methanobacteriota</taxon>
        <taxon>Stenosarchaea group</taxon>
        <taxon>Methanomicrobia</taxon>
        <taxon>Methanomicrobiales</taxon>
        <taxon>Methanocalculaceae</taxon>
        <taxon>Methanocalculus</taxon>
    </lineage>
</organism>
<comment type="caution">
    <text evidence="8">The sequence shown here is derived from an EMBL/GenBank/DDBJ whole genome shotgun (WGS) entry which is preliminary data.</text>
</comment>
<evidence type="ECO:0000256" key="4">
    <source>
        <dbReference type="ARBA" id="ARBA00022989"/>
    </source>
</evidence>
<feature type="transmembrane region" description="Helical" evidence="6">
    <location>
        <begin position="66"/>
        <end position="84"/>
    </location>
</feature>
<evidence type="ECO:0000256" key="2">
    <source>
        <dbReference type="ARBA" id="ARBA00022475"/>
    </source>
</evidence>
<reference evidence="8 9" key="1">
    <citation type="submission" date="2019-08" db="EMBL/GenBank/DDBJ databases">
        <authorList>
            <person name="Chen S.-C."/>
            <person name="Lai M.-C."/>
            <person name="You Y.-T."/>
        </authorList>
    </citation>
    <scope>NUCLEOTIDE SEQUENCE [LARGE SCALE GENOMIC DNA]</scope>
    <source>
        <strain evidence="8 9">P2F9704a</strain>
    </source>
</reference>
<proteinExistence type="predicted"/>
<keyword evidence="2" id="KW-1003">Cell membrane</keyword>
<accession>A0ABD4TN96</accession>
<name>A0ABD4TN96_9EURY</name>
<feature type="transmembrane region" description="Helical" evidence="6">
    <location>
        <begin position="124"/>
        <end position="142"/>
    </location>
</feature>
<feature type="transmembrane region" description="Helical" evidence="6">
    <location>
        <begin position="182"/>
        <end position="202"/>
    </location>
</feature>
<feature type="transmembrane region" description="Helical" evidence="6">
    <location>
        <begin position="148"/>
        <end position="170"/>
    </location>
</feature>
<keyword evidence="4 6" id="KW-1133">Transmembrane helix</keyword>
<keyword evidence="5 6" id="KW-0472">Membrane</keyword>
<evidence type="ECO:0000313" key="9">
    <source>
        <dbReference type="Proteomes" id="UP001524383"/>
    </source>
</evidence>
<feature type="transmembrane region" description="Helical" evidence="6">
    <location>
        <begin position="15"/>
        <end position="39"/>
    </location>
</feature>
<evidence type="ECO:0000256" key="1">
    <source>
        <dbReference type="ARBA" id="ARBA00004651"/>
    </source>
</evidence>
<dbReference type="AlphaFoldDB" id="A0ABD4TN96"/>